<dbReference type="Gene3D" id="3.30.40.10">
    <property type="entry name" value="Zinc/RING finger domain, C3HC4 (zinc finger)"/>
    <property type="match status" value="1"/>
</dbReference>
<dbReference type="PANTHER" id="PTHR15439:SF16">
    <property type="entry name" value="OS03G0335100 PROTEIN"/>
    <property type="match status" value="1"/>
</dbReference>
<dbReference type="PANTHER" id="PTHR15439">
    <property type="entry name" value="RETINOBLASTOMA-BINDING PROTEIN 6"/>
    <property type="match status" value="1"/>
</dbReference>
<dbReference type="InterPro" id="IPR033489">
    <property type="entry name" value="RBBP6"/>
</dbReference>
<proteinExistence type="predicted"/>
<dbReference type="Proteomes" id="UP000817658">
    <property type="component" value="Chromosome 1"/>
</dbReference>
<reference evidence="2" key="1">
    <citation type="journal article" date="2002" name="Nature">
        <title>The genome sequence and structure of rice chromosome 1.</title>
        <authorList>
            <person name="Sasaki T."/>
            <person name="Matsumoto T."/>
            <person name="Yamamoto K."/>
            <person name="Sakata K."/>
            <person name="Baba T."/>
            <person name="Katayose Y."/>
            <person name="Wu J."/>
            <person name="Niimura Y."/>
            <person name="Cheng Z."/>
            <person name="Nagamura Y."/>
            <person name="Antonio B.A."/>
            <person name="Kanamori H."/>
            <person name="Hosokawa S."/>
            <person name="Masukawa M."/>
            <person name="Arikawa K."/>
            <person name="Chiden Y."/>
            <person name="Hayashi M."/>
            <person name="Okamoto M."/>
            <person name="Ando T."/>
            <person name="Aoki H."/>
            <person name="Arita K."/>
            <person name="Hamada M."/>
            <person name="Harada C."/>
            <person name="Hijishita S."/>
            <person name="Honda M."/>
            <person name="Ichikawa Y."/>
            <person name="Idonuma A."/>
            <person name="Iijima M."/>
            <person name="Ikeda M."/>
            <person name="Ikeno M."/>
            <person name="Itoh S."/>
            <person name="Itoh T."/>
            <person name="Itoh Y."/>
            <person name="Itoh Y."/>
            <person name="Iwabuchi A."/>
            <person name="Kamiya K."/>
            <person name="Karasawa W."/>
            <person name="Katagiri S."/>
            <person name="Kikuta A."/>
            <person name="Kobayashi N."/>
            <person name="Kono I."/>
            <person name="Machita K."/>
            <person name="Maehara T."/>
            <person name="Mizuno H."/>
            <person name="Mizubayashi T."/>
            <person name="Mukai Y."/>
            <person name="Nagasaki H."/>
            <person name="Nakashima M."/>
            <person name="Nakama Y."/>
            <person name="Nakamichi Y."/>
            <person name="Nakamura M."/>
            <person name="Namiki N."/>
            <person name="Negishi M."/>
            <person name="Ohta I."/>
            <person name="Ono N."/>
            <person name="Saji S."/>
            <person name="Sakai K."/>
            <person name="Shibata M."/>
            <person name="Shimokawa T."/>
            <person name="Shomura A."/>
            <person name="Song J."/>
            <person name="Takazaki Y."/>
            <person name="Terasawa K."/>
            <person name="Tsuji K."/>
            <person name="Waki K."/>
            <person name="Yamagata H."/>
            <person name="Yamane H."/>
            <person name="Yoshiki S."/>
            <person name="Yoshihara R."/>
            <person name="Yukawa K."/>
            <person name="Zhong H."/>
            <person name="Iwama H."/>
            <person name="Endo T."/>
            <person name="Ito H."/>
            <person name="Hahn J.H."/>
            <person name="Kim H.I."/>
            <person name="Eun M.Y."/>
            <person name="Yano M."/>
            <person name="Jiang J."/>
            <person name="Gojobori T."/>
        </authorList>
    </citation>
    <scope>NUCLEOTIDE SEQUENCE</scope>
</reference>
<dbReference type="AlphaFoldDB" id="A0A0P0V8J1"/>
<dbReference type="GO" id="GO:0016567">
    <property type="term" value="P:protein ubiquitination"/>
    <property type="evidence" value="ECO:0007669"/>
    <property type="project" value="InterPro"/>
</dbReference>
<name>A0A0P0V8J1_ORYSJ</name>
<evidence type="ECO:0000313" key="2">
    <source>
        <dbReference type="EMBL" id="BAB92372.1"/>
    </source>
</evidence>
<sequence length="225" mass="23621">MSAEWRTPSGGSSGVISSELYCKICRNVMADAVLASKCCFDSFCDWCIRDHIAAKSKCACGAQACVDDLIPNPTLRTTIANVLATTSGTASVSSGTEKPRSSASSNATEAAPQSLAASQVSRSNVSSKKSATISSGVLGPRKAWETVAGDHSTEYGALAVDGDHHGSYGFPFGPAPGYVDPFFGVGVPFGADPYMYYGVPYGCCGAAYGYYGDEDRRDTKRTRLR</sequence>
<dbReference type="GO" id="GO:0003677">
    <property type="term" value="F:DNA binding"/>
    <property type="evidence" value="ECO:0007669"/>
    <property type="project" value="UniProtKB-KW"/>
</dbReference>
<evidence type="ECO:0000256" key="1">
    <source>
        <dbReference type="SAM" id="MobiDB-lite"/>
    </source>
</evidence>
<dbReference type="OrthoDB" id="688450at2759"/>
<protein>
    <submittedName>
        <fullName evidence="2">DNA-binding protein-like</fullName>
    </submittedName>
</protein>
<organism evidence="2">
    <name type="scientific">Oryza sativa subsp. japonica</name>
    <name type="common">Rice</name>
    <dbReference type="NCBI Taxonomy" id="39947"/>
    <lineage>
        <taxon>Eukaryota</taxon>
        <taxon>Viridiplantae</taxon>
        <taxon>Streptophyta</taxon>
        <taxon>Embryophyta</taxon>
        <taxon>Tracheophyta</taxon>
        <taxon>Spermatophyta</taxon>
        <taxon>Magnoliopsida</taxon>
        <taxon>Liliopsida</taxon>
        <taxon>Poales</taxon>
        <taxon>Poaceae</taxon>
        <taxon>BOP clade</taxon>
        <taxon>Oryzoideae</taxon>
        <taxon>Oryzeae</taxon>
        <taxon>Oryzinae</taxon>
        <taxon>Oryza</taxon>
        <taxon>Oryza sativa</taxon>
    </lineage>
</organism>
<dbReference type="GO" id="GO:0006397">
    <property type="term" value="P:mRNA processing"/>
    <property type="evidence" value="ECO:0007669"/>
    <property type="project" value="InterPro"/>
</dbReference>
<accession>A0A0P0V8J1</accession>
<dbReference type="InterPro" id="IPR013083">
    <property type="entry name" value="Znf_RING/FYVE/PHD"/>
</dbReference>
<dbReference type="GO" id="GO:0061630">
    <property type="term" value="F:ubiquitin protein ligase activity"/>
    <property type="evidence" value="ECO:0007669"/>
    <property type="project" value="InterPro"/>
</dbReference>
<dbReference type="SUPFAM" id="SSF57850">
    <property type="entry name" value="RING/U-box"/>
    <property type="match status" value="1"/>
</dbReference>
<keyword evidence="2" id="KW-0238">DNA-binding</keyword>
<dbReference type="SMR" id="A0A0P0V8J1"/>
<feature type="region of interest" description="Disordered" evidence="1">
    <location>
        <begin position="89"/>
        <end position="123"/>
    </location>
</feature>
<dbReference type="EMBL" id="AP003274">
    <property type="protein sequence ID" value="BAB92372.1"/>
    <property type="molecule type" value="Genomic_DNA"/>
</dbReference>
<gene>
    <name evidence="2" type="ORF">P0512C01.39</name>
</gene>
<dbReference type="KEGG" id="osa:107275391"/>